<name>A0A6J5NLM2_9CAUD</name>
<proteinExistence type="predicted"/>
<evidence type="ECO:0000313" key="1">
    <source>
        <dbReference type="EMBL" id="CAB4160740.1"/>
    </source>
</evidence>
<reference evidence="1" key="1">
    <citation type="submission" date="2020-04" db="EMBL/GenBank/DDBJ databases">
        <authorList>
            <person name="Chiriac C."/>
            <person name="Salcher M."/>
            <person name="Ghai R."/>
            <person name="Kavagutti S V."/>
        </authorList>
    </citation>
    <scope>NUCLEOTIDE SEQUENCE</scope>
</reference>
<dbReference type="EMBL" id="LR796711">
    <property type="protein sequence ID" value="CAB4160740.1"/>
    <property type="molecule type" value="Genomic_DNA"/>
</dbReference>
<accession>A0A6J5NLM2</accession>
<organism evidence="1">
    <name type="scientific">uncultured Caudovirales phage</name>
    <dbReference type="NCBI Taxonomy" id="2100421"/>
    <lineage>
        <taxon>Viruses</taxon>
        <taxon>Duplodnaviria</taxon>
        <taxon>Heunggongvirae</taxon>
        <taxon>Uroviricota</taxon>
        <taxon>Caudoviricetes</taxon>
        <taxon>Peduoviridae</taxon>
        <taxon>Maltschvirus</taxon>
        <taxon>Maltschvirus maltsch</taxon>
    </lineage>
</organism>
<protein>
    <submittedName>
        <fullName evidence="1">Uncharacterized protein</fullName>
    </submittedName>
</protein>
<gene>
    <name evidence="1" type="ORF">UFOVP764_13</name>
</gene>
<sequence>MSNRRIIYPTNGGCVAVIIPAPEWLAQECNTLETLATNSVPPGKPWKIVDASDIPTDRAFRNAWKLEDDQITEDWAKSVEITKNRLREERKPLFEAADVKAMRDIEATGSISPETAALKQSLRDVTALADAAQSRDDLIALKVT</sequence>